<sequence length="190" mass="21667">MVPVFVEKCVQFIEKYGISNEGLYRVPANAKERECVIRKFDQDNTFEFNPTEVSVSTITGCLTWFFSDKNLPDPLISYHIHDELEEALNMPDASLMLCSVRGVIRKLPYPNYATLKVLCTHLRNVSNNESENKMSSENLAICWWPTLFRPEVDVSLTSGAVPGLTKICFRDVLLACINQCPFIFYGQQEV</sequence>
<dbReference type="SUPFAM" id="SSF48350">
    <property type="entry name" value="GTPase activation domain, GAP"/>
    <property type="match status" value="1"/>
</dbReference>
<dbReference type="GO" id="GO:0005096">
    <property type="term" value="F:GTPase activator activity"/>
    <property type="evidence" value="ECO:0007669"/>
    <property type="project" value="TreeGrafter"/>
</dbReference>
<dbReference type="SMART" id="SM00324">
    <property type="entry name" value="RhoGAP"/>
    <property type="match status" value="1"/>
</dbReference>
<dbReference type="InterPro" id="IPR008936">
    <property type="entry name" value="Rho_GTPase_activation_prot"/>
</dbReference>
<reference evidence="2" key="2">
    <citation type="submission" date="2025-08" db="UniProtKB">
        <authorList>
            <consortium name="Ensembl"/>
        </authorList>
    </citation>
    <scope>IDENTIFICATION</scope>
</reference>
<evidence type="ECO:0000313" key="3">
    <source>
        <dbReference type="Proteomes" id="UP000007875"/>
    </source>
</evidence>
<dbReference type="OMA" id="LACINQC"/>
<name>H2YDK1_CIOSA</name>
<keyword evidence="3" id="KW-1185">Reference proteome</keyword>
<dbReference type="GO" id="GO:0007266">
    <property type="term" value="P:Rho protein signal transduction"/>
    <property type="evidence" value="ECO:0007669"/>
    <property type="project" value="TreeGrafter"/>
</dbReference>
<dbReference type="STRING" id="51511.ENSCSAVP00000003399"/>
<dbReference type="GO" id="GO:0005829">
    <property type="term" value="C:cytosol"/>
    <property type="evidence" value="ECO:0007669"/>
    <property type="project" value="TreeGrafter"/>
</dbReference>
<dbReference type="Ensembl" id="ENSCSAVT00000003451.1">
    <property type="protein sequence ID" value="ENSCSAVP00000003399.1"/>
    <property type="gene ID" value="ENSCSAVG00000002021.1"/>
</dbReference>
<dbReference type="Proteomes" id="UP000007875">
    <property type="component" value="Unassembled WGS sequence"/>
</dbReference>
<accession>H2YDK1</accession>
<evidence type="ECO:0000313" key="2">
    <source>
        <dbReference type="Ensembl" id="ENSCSAVP00000003399.1"/>
    </source>
</evidence>
<dbReference type="InParanoid" id="H2YDK1"/>
<dbReference type="Gene3D" id="1.10.555.10">
    <property type="entry name" value="Rho GTPase activation protein"/>
    <property type="match status" value="1"/>
</dbReference>
<dbReference type="Pfam" id="PF00620">
    <property type="entry name" value="RhoGAP"/>
    <property type="match status" value="1"/>
</dbReference>
<dbReference type="PANTHER" id="PTHR46005:SF4">
    <property type="entry name" value="RHO GTPASE-ACTIVATING PROTEIN 190"/>
    <property type="match status" value="1"/>
</dbReference>
<reference evidence="2" key="3">
    <citation type="submission" date="2025-09" db="UniProtKB">
        <authorList>
            <consortium name="Ensembl"/>
        </authorList>
    </citation>
    <scope>IDENTIFICATION</scope>
</reference>
<proteinExistence type="predicted"/>
<reference evidence="3" key="1">
    <citation type="submission" date="2003-08" db="EMBL/GenBank/DDBJ databases">
        <authorList>
            <person name="Birren B."/>
            <person name="Nusbaum C."/>
            <person name="Abebe A."/>
            <person name="Abouelleil A."/>
            <person name="Adekoya E."/>
            <person name="Ait-zahra M."/>
            <person name="Allen N."/>
            <person name="Allen T."/>
            <person name="An P."/>
            <person name="Anderson M."/>
            <person name="Anderson S."/>
            <person name="Arachchi H."/>
            <person name="Armbruster J."/>
            <person name="Bachantsang P."/>
            <person name="Baldwin J."/>
            <person name="Barry A."/>
            <person name="Bayul T."/>
            <person name="Blitshsteyn B."/>
            <person name="Bloom T."/>
            <person name="Blye J."/>
            <person name="Boguslavskiy L."/>
            <person name="Borowsky M."/>
            <person name="Boukhgalter B."/>
            <person name="Brunache A."/>
            <person name="Butler J."/>
            <person name="Calixte N."/>
            <person name="Calvo S."/>
            <person name="Camarata J."/>
            <person name="Campo K."/>
            <person name="Chang J."/>
            <person name="Cheshatsang Y."/>
            <person name="Citroen M."/>
            <person name="Collymore A."/>
            <person name="Considine T."/>
            <person name="Cook A."/>
            <person name="Cooke P."/>
            <person name="Corum B."/>
            <person name="Cuomo C."/>
            <person name="David R."/>
            <person name="Dawoe T."/>
            <person name="Degray S."/>
            <person name="Dodge S."/>
            <person name="Dooley K."/>
            <person name="Dorje P."/>
            <person name="Dorjee K."/>
            <person name="Dorris L."/>
            <person name="Duffey N."/>
            <person name="Dupes A."/>
            <person name="Elkins T."/>
            <person name="Engels R."/>
            <person name="Erickson J."/>
            <person name="Farina A."/>
            <person name="Faro S."/>
            <person name="Ferreira P."/>
            <person name="Fischer H."/>
            <person name="Fitzgerald M."/>
            <person name="Foley K."/>
            <person name="Gage D."/>
            <person name="Galagan J."/>
            <person name="Gearin G."/>
            <person name="Gnerre S."/>
            <person name="Gnirke A."/>
            <person name="Goyette A."/>
            <person name="Graham J."/>
            <person name="Grandbois E."/>
            <person name="Gyaltsen K."/>
            <person name="Hafez N."/>
            <person name="Hagopian D."/>
            <person name="Hagos B."/>
            <person name="Hall J."/>
            <person name="Hatcher B."/>
            <person name="Heller A."/>
            <person name="Higgins H."/>
            <person name="Honan T."/>
            <person name="Horn A."/>
            <person name="Houde N."/>
            <person name="Hughes L."/>
            <person name="Hulme W."/>
            <person name="Husby E."/>
            <person name="Iliev I."/>
            <person name="Jaffe D."/>
            <person name="Jones C."/>
            <person name="Kamal M."/>
            <person name="Kamat A."/>
            <person name="Kamvysselis M."/>
            <person name="Karlsson E."/>
            <person name="Kells C."/>
            <person name="Kieu A."/>
            <person name="Kisner P."/>
            <person name="Kodira C."/>
            <person name="Kulbokas E."/>
            <person name="Labutti K."/>
            <person name="Lama D."/>
            <person name="Landers T."/>
            <person name="Leger J."/>
            <person name="Levine S."/>
            <person name="Lewis D."/>
            <person name="Lewis T."/>
            <person name="Lindblad-toh K."/>
            <person name="Liu X."/>
            <person name="Lokyitsang T."/>
            <person name="Lokyitsang Y."/>
            <person name="Lucien O."/>
            <person name="Lui A."/>
            <person name="Ma L.J."/>
            <person name="Mabbitt R."/>
            <person name="Macdonald J."/>
            <person name="Maclean C."/>
            <person name="Major J."/>
            <person name="Manning J."/>
            <person name="Marabella R."/>
            <person name="Maru K."/>
            <person name="Matthews C."/>
            <person name="Mauceli E."/>
            <person name="Mccarthy M."/>
            <person name="Mcdonough S."/>
            <person name="Mcghee T."/>
            <person name="Meldrim J."/>
            <person name="Meneus L."/>
            <person name="Mesirov J."/>
            <person name="Mihalev A."/>
            <person name="Mihova T."/>
            <person name="Mikkelsen T."/>
            <person name="Mlenga V."/>
            <person name="Moru K."/>
            <person name="Mozes J."/>
            <person name="Mulrain L."/>
            <person name="Munson G."/>
            <person name="Naylor J."/>
            <person name="Newes C."/>
            <person name="Nguyen C."/>
            <person name="Nguyen N."/>
            <person name="Nguyen T."/>
            <person name="Nicol R."/>
            <person name="Nielsen C."/>
            <person name="Nizzari M."/>
            <person name="Norbu C."/>
            <person name="Norbu N."/>
            <person name="O'donnell P."/>
            <person name="Okoawo O."/>
            <person name="O'leary S."/>
            <person name="Omotosho B."/>
            <person name="O'neill K."/>
            <person name="Osman S."/>
            <person name="Parker S."/>
            <person name="Perrin D."/>
            <person name="Phunkhang P."/>
            <person name="Piqani B."/>
            <person name="Purcell S."/>
            <person name="Rachupka T."/>
            <person name="Ramasamy U."/>
            <person name="Rameau R."/>
            <person name="Ray V."/>
            <person name="Raymond C."/>
            <person name="Retta R."/>
            <person name="Richardson S."/>
            <person name="Rise C."/>
            <person name="Rodriguez J."/>
            <person name="Rogers J."/>
            <person name="Rogov P."/>
            <person name="Rutman M."/>
            <person name="Schupbach R."/>
            <person name="Seaman C."/>
            <person name="Settipalli S."/>
            <person name="Sharpe T."/>
            <person name="Sheridan J."/>
            <person name="Sherpa N."/>
            <person name="Shi J."/>
            <person name="Smirnov S."/>
            <person name="Smith C."/>
            <person name="Sougnez C."/>
            <person name="Spencer B."/>
            <person name="Stalker J."/>
            <person name="Stange-thomann N."/>
            <person name="Stavropoulos S."/>
            <person name="Stetson K."/>
            <person name="Stone C."/>
            <person name="Stone S."/>
            <person name="Stubbs M."/>
            <person name="Talamas J."/>
            <person name="Tchuinga P."/>
            <person name="Tenzing P."/>
            <person name="Tesfaye S."/>
            <person name="Theodore J."/>
            <person name="Thoulutsang Y."/>
            <person name="Topham K."/>
            <person name="Towey S."/>
            <person name="Tsamla T."/>
            <person name="Tsomo N."/>
            <person name="Vallee D."/>
            <person name="Vassiliev H."/>
            <person name="Venkataraman V."/>
            <person name="Vinson J."/>
            <person name="Vo A."/>
            <person name="Wade C."/>
            <person name="Wang S."/>
            <person name="Wangchuk T."/>
            <person name="Wangdi T."/>
            <person name="Whittaker C."/>
            <person name="Wilkinson J."/>
            <person name="Wu Y."/>
            <person name="Wyman D."/>
            <person name="Yadav S."/>
            <person name="Yang S."/>
            <person name="Yang X."/>
            <person name="Yeager S."/>
            <person name="Yee E."/>
            <person name="Young G."/>
            <person name="Zainoun J."/>
            <person name="Zembeck L."/>
            <person name="Zimmer A."/>
            <person name="Zody M."/>
            <person name="Lander E."/>
        </authorList>
    </citation>
    <scope>NUCLEOTIDE SEQUENCE [LARGE SCALE GENOMIC DNA]</scope>
</reference>
<dbReference type="InterPro" id="IPR051978">
    <property type="entry name" value="Rho-GAP_domain"/>
</dbReference>
<dbReference type="InterPro" id="IPR000198">
    <property type="entry name" value="RhoGAP_dom"/>
</dbReference>
<dbReference type="AlphaFoldDB" id="H2YDK1"/>
<evidence type="ECO:0000259" key="1">
    <source>
        <dbReference type="PROSITE" id="PS50238"/>
    </source>
</evidence>
<feature type="domain" description="Rho-GAP" evidence="1">
    <location>
        <begin position="1"/>
        <end position="184"/>
    </location>
</feature>
<protein>
    <recommendedName>
        <fullName evidence="1">Rho-GAP domain-containing protein</fullName>
    </recommendedName>
</protein>
<dbReference type="PANTHER" id="PTHR46005">
    <property type="entry name" value="RHO GTPASE-ACTIVATING PROTEIN 190"/>
    <property type="match status" value="1"/>
</dbReference>
<dbReference type="PROSITE" id="PS50238">
    <property type="entry name" value="RHOGAP"/>
    <property type="match status" value="1"/>
</dbReference>
<dbReference type="GO" id="GO:0050770">
    <property type="term" value="P:regulation of axonogenesis"/>
    <property type="evidence" value="ECO:0007669"/>
    <property type="project" value="TreeGrafter"/>
</dbReference>
<dbReference type="eggNOG" id="KOG4271">
    <property type="taxonomic scope" value="Eukaryota"/>
</dbReference>
<organism evidence="2 3">
    <name type="scientific">Ciona savignyi</name>
    <name type="common">Pacific transparent sea squirt</name>
    <dbReference type="NCBI Taxonomy" id="51511"/>
    <lineage>
        <taxon>Eukaryota</taxon>
        <taxon>Metazoa</taxon>
        <taxon>Chordata</taxon>
        <taxon>Tunicata</taxon>
        <taxon>Ascidiacea</taxon>
        <taxon>Phlebobranchia</taxon>
        <taxon>Cionidae</taxon>
        <taxon>Ciona</taxon>
    </lineage>
</organism>
<dbReference type="GeneTree" id="ENSGT01030000234635"/>
<dbReference type="HOGENOM" id="CLU_015883_7_2_1"/>
<dbReference type="GO" id="GO:0008361">
    <property type="term" value="P:regulation of cell size"/>
    <property type="evidence" value="ECO:0007669"/>
    <property type="project" value="TreeGrafter"/>
</dbReference>